<evidence type="ECO:0000256" key="1">
    <source>
        <dbReference type="SAM" id="Coils"/>
    </source>
</evidence>
<dbReference type="KEGG" id="bcel:BcellWH2_04622"/>
<sequence>MKKKLMIIAVLLGALSLGACVDDNESQSVTNVRNSKTAELKSIAAMEKAAAEAKVTMANAEAKLKAAEVAAQQAAAAKALAEAELEKKQAELIALQKEAAEIENEAAKIENEKLQAALEAEMAQLEVDKKLAEEKLAKVAAEMERMEQENQATLLETQLAMKKAEQELLDAQKQLDNATTQAEKDKIEAERQKLQERATAYSDAVDNLITAQNSLISMKTRLATLENGLTTLKEAKDAQIAENNNNIALYKMYIEKYQKYTNYTEDVTALRNEYNTLVNENNKLLDAWRAKQQIQNKVKVDNSAVDAADKAIEADDFYRFVTTGGIVYLKDEEGNEKPFSVGVYSYMPRSSKYFTLKRYTYKIDEDNEFVQSFGDSIYIEFNELSTDIRTVELYVNNQIEGNENSLDSSKKQLEHNQAQYNGKATTVIGYDKDGKEILKPIRNAVDSTAYLKTKLDAAKEQADIDEYTRLYRNSINNEEILSNNITNYKGRVENYTMRIQALKKGWDMYQKYDANIAELQKKMDARNEAGVKAYEAKVAAWKVTQDAYVAYLKVNADYWAVYALLFNTWVDLNGDNVRDDNEILMGANAINAQIKSYQTQIEALEKDNADLSEIQTQEGVIADLNAKIAAKEVVVKAREVAVAAAKAALDEVMPKEEE</sequence>
<organism evidence="3 4">
    <name type="scientific">Bacteroides cellulosilyticus</name>
    <dbReference type="NCBI Taxonomy" id="246787"/>
    <lineage>
        <taxon>Bacteria</taxon>
        <taxon>Pseudomonadati</taxon>
        <taxon>Bacteroidota</taxon>
        <taxon>Bacteroidia</taxon>
        <taxon>Bacteroidales</taxon>
        <taxon>Bacteroidaceae</taxon>
        <taxon>Bacteroides</taxon>
    </lineage>
</organism>
<keyword evidence="2" id="KW-0732">Signal</keyword>
<gene>
    <name evidence="3" type="primary">smc_3</name>
    <name evidence="3" type="ORF">BcellWH2_04622</name>
</gene>
<dbReference type="PATRIC" id="fig|246787.4.peg.4778"/>
<protein>
    <submittedName>
        <fullName evidence="3">Chromosome partition protein Smc</fullName>
    </submittedName>
</protein>
<evidence type="ECO:0000256" key="2">
    <source>
        <dbReference type="SAM" id="SignalP"/>
    </source>
</evidence>
<dbReference type="PANTHER" id="PTHR23159:SF31">
    <property type="entry name" value="CENTROSOME-ASSOCIATED PROTEIN CEP250 ISOFORM X1"/>
    <property type="match status" value="1"/>
</dbReference>
<accession>A0A0P0G2A3</accession>
<dbReference type="PROSITE" id="PS51257">
    <property type="entry name" value="PROKAR_LIPOPROTEIN"/>
    <property type="match status" value="1"/>
</dbReference>
<dbReference type="EMBL" id="CP012801">
    <property type="protein sequence ID" value="ALJ61836.1"/>
    <property type="molecule type" value="Genomic_DNA"/>
</dbReference>
<keyword evidence="1" id="KW-0175">Coiled coil</keyword>
<dbReference type="Proteomes" id="UP000061809">
    <property type="component" value="Chromosome"/>
</dbReference>
<feature type="signal peptide" evidence="2">
    <location>
        <begin position="1"/>
        <end position="19"/>
    </location>
</feature>
<feature type="chain" id="PRO_5006047020" evidence="2">
    <location>
        <begin position="20"/>
        <end position="658"/>
    </location>
</feature>
<dbReference type="RefSeq" id="WP_029427701.1">
    <property type="nucleotide sequence ID" value="NZ_CP012801.1"/>
</dbReference>
<name>A0A0P0G2A3_9BACE</name>
<reference evidence="3 4" key="1">
    <citation type="journal article" date="2015" name="Science">
        <title>Genetic determinants of in vivo fitness and diet responsiveness in multiple human gut Bacteroides.</title>
        <authorList>
            <person name="Wu M."/>
            <person name="McNulty N.P."/>
            <person name="Rodionov D.A."/>
            <person name="Khoroshkin M.S."/>
            <person name="Griffin N.W."/>
            <person name="Cheng J."/>
            <person name="Latreille P."/>
            <person name="Kerstetter R.A."/>
            <person name="Terrapon N."/>
            <person name="Henrissat B."/>
            <person name="Osterman A.L."/>
            <person name="Gordon J.I."/>
        </authorList>
    </citation>
    <scope>NUCLEOTIDE SEQUENCE [LARGE SCALE GENOMIC DNA]</scope>
    <source>
        <strain evidence="3 4">WH2</strain>
    </source>
</reference>
<dbReference type="PANTHER" id="PTHR23159">
    <property type="entry name" value="CENTROSOMAL PROTEIN 2"/>
    <property type="match status" value="1"/>
</dbReference>
<dbReference type="AlphaFoldDB" id="A0A0P0G2A3"/>
<feature type="coiled-coil region" evidence="1">
    <location>
        <begin position="260"/>
        <end position="287"/>
    </location>
</feature>
<proteinExistence type="predicted"/>
<evidence type="ECO:0000313" key="3">
    <source>
        <dbReference type="EMBL" id="ALJ61836.1"/>
    </source>
</evidence>
<feature type="coiled-coil region" evidence="1">
    <location>
        <begin position="43"/>
        <end position="204"/>
    </location>
</feature>
<evidence type="ECO:0000313" key="4">
    <source>
        <dbReference type="Proteomes" id="UP000061809"/>
    </source>
</evidence>
<feature type="coiled-coil region" evidence="1">
    <location>
        <begin position="587"/>
        <end position="614"/>
    </location>
</feature>